<dbReference type="EMBL" id="PDUG01000007">
    <property type="protein sequence ID" value="PIC14436.1"/>
    <property type="molecule type" value="Genomic_DNA"/>
</dbReference>
<dbReference type="InterPro" id="IPR018817">
    <property type="entry name" value="7TM_GPCR_serpentine_rcpt_Srz"/>
</dbReference>
<dbReference type="AlphaFoldDB" id="A0A2G5SHV5"/>
<evidence type="ECO:0008006" key="3">
    <source>
        <dbReference type="Google" id="ProtNLM"/>
    </source>
</evidence>
<reference evidence="2" key="1">
    <citation type="submission" date="2017-10" db="EMBL/GenBank/DDBJ databases">
        <title>Rapid genome shrinkage in a self-fertile nematode reveals novel sperm competition proteins.</title>
        <authorList>
            <person name="Yin D."/>
            <person name="Schwarz E.M."/>
            <person name="Thomas C.G."/>
            <person name="Felde R.L."/>
            <person name="Korf I.F."/>
            <person name="Cutter A.D."/>
            <person name="Schartner C.M."/>
            <person name="Ralston E.J."/>
            <person name="Meyer B.J."/>
            <person name="Haag E.S."/>
        </authorList>
    </citation>
    <scope>NUCLEOTIDE SEQUENCE [LARGE SCALE GENOMIC DNA]</scope>
    <source>
        <strain evidence="2">JU1422</strain>
    </source>
</reference>
<dbReference type="Proteomes" id="UP000230233">
    <property type="component" value="Unassembled WGS sequence"/>
</dbReference>
<dbReference type="PANTHER" id="PTHR31720">
    <property type="entry name" value="SERPENTINE RECEPTOR, CLASS Z-RELATED"/>
    <property type="match status" value="1"/>
</dbReference>
<sequence length="75" mass="8726">MTAVVVKTKVIAMAEETRLWDIFFVPIIIQISYLTCNRRNVVTLFAWFKGWKLIKELMKAEVTTRVSPDPRGQLI</sequence>
<keyword evidence="2" id="KW-1185">Reference proteome</keyword>
<proteinExistence type="predicted"/>
<gene>
    <name evidence="1" type="ORF">B9Z55_026755</name>
</gene>
<accession>A0A2G5SHV5</accession>
<evidence type="ECO:0000313" key="2">
    <source>
        <dbReference type="Proteomes" id="UP000230233"/>
    </source>
</evidence>
<name>A0A2G5SHV5_9PELO</name>
<dbReference type="PANTHER" id="PTHR31720:SF3">
    <property type="entry name" value="SERPENTINE RECEPTOR, CLASS Z-RELATED"/>
    <property type="match status" value="1"/>
</dbReference>
<organism evidence="1 2">
    <name type="scientific">Caenorhabditis nigoni</name>
    <dbReference type="NCBI Taxonomy" id="1611254"/>
    <lineage>
        <taxon>Eukaryota</taxon>
        <taxon>Metazoa</taxon>
        <taxon>Ecdysozoa</taxon>
        <taxon>Nematoda</taxon>
        <taxon>Chromadorea</taxon>
        <taxon>Rhabditida</taxon>
        <taxon>Rhabditina</taxon>
        <taxon>Rhabditomorpha</taxon>
        <taxon>Rhabditoidea</taxon>
        <taxon>Rhabditidae</taxon>
        <taxon>Peloderinae</taxon>
        <taxon>Caenorhabditis</taxon>
    </lineage>
</organism>
<dbReference type="Pfam" id="PF10325">
    <property type="entry name" value="7TM_GPCR_Srz"/>
    <property type="match status" value="1"/>
</dbReference>
<comment type="caution">
    <text evidence="1">The sequence shown here is derived from an EMBL/GenBank/DDBJ whole genome shotgun (WGS) entry which is preliminary data.</text>
</comment>
<protein>
    <recommendedName>
        <fullName evidence="3">Serpentine receptor class gamma</fullName>
    </recommendedName>
</protein>
<evidence type="ECO:0000313" key="1">
    <source>
        <dbReference type="EMBL" id="PIC14436.1"/>
    </source>
</evidence>